<name>A0AAU8VFI8_NEILA</name>
<proteinExistence type="predicted"/>
<dbReference type="Proteomes" id="UP000191249">
    <property type="component" value="Chromosome"/>
</dbReference>
<accession>A0AAU8VFI8</accession>
<protein>
    <recommendedName>
        <fullName evidence="3">Phage associated protein</fullName>
    </recommendedName>
</protein>
<dbReference type="AlphaFoldDB" id="A0AAU8VFI8"/>
<dbReference type="EMBL" id="CP019894">
    <property type="protein sequence ID" value="ARB04428.1"/>
    <property type="molecule type" value="Genomic_DNA"/>
</dbReference>
<evidence type="ECO:0008006" key="3">
    <source>
        <dbReference type="Google" id="ProtNLM"/>
    </source>
</evidence>
<dbReference type="SUPFAM" id="SSF53800">
    <property type="entry name" value="Chelatase"/>
    <property type="match status" value="1"/>
</dbReference>
<organism evidence="1 2">
    <name type="scientific">Neisseria lactamica</name>
    <dbReference type="NCBI Taxonomy" id="486"/>
    <lineage>
        <taxon>Bacteria</taxon>
        <taxon>Pseudomonadati</taxon>
        <taxon>Pseudomonadota</taxon>
        <taxon>Betaproteobacteria</taxon>
        <taxon>Neisseriales</taxon>
        <taxon>Neisseriaceae</taxon>
        <taxon>Neisseria</taxon>
    </lineage>
</organism>
<reference evidence="1 2" key="1">
    <citation type="submission" date="2017-03" db="EMBL/GenBank/DDBJ databases">
        <title>N. lactamica Y92-1009 whole genome sequence.</title>
        <authorList>
            <person name="Pandey A.K."/>
            <person name="Read R.C."/>
        </authorList>
    </citation>
    <scope>NUCLEOTIDE SEQUENCE [LARGE SCALE GENOMIC DNA]</scope>
    <source>
        <strain evidence="1 2">Y92-1009</strain>
    </source>
</reference>
<sequence length="73" mass="8463">MEGKQGFKGFGKRVAPVFFIKLLGNIGRNRTGRMRTVLRRRRQNYRYIPCLNDHPDRIGALERLVKENLGGGY</sequence>
<gene>
    <name evidence="1" type="ORF">B2G52_05560</name>
</gene>
<evidence type="ECO:0000313" key="2">
    <source>
        <dbReference type="Proteomes" id="UP000191249"/>
    </source>
</evidence>
<evidence type="ECO:0000313" key="1">
    <source>
        <dbReference type="EMBL" id="ARB04428.1"/>
    </source>
</evidence>